<name>H3AD37_LATCH</name>
<dbReference type="HOGENOM" id="CLU_077975_7_0_1"/>
<keyword evidence="1" id="KW-0675">Receptor</keyword>
<dbReference type="FunCoup" id="H3AD37">
    <property type="interactions" value="252"/>
</dbReference>
<dbReference type="InterPro" id="IPR003599">
    <property type="entry name" value="Ig_sub"/>
</dbReference>
<dbReference type="InterPro" id="IPR036179">
    <property type="entry name" value="Ig-like_dom_sf"/>
</dbReference>
<dbReference type="InterPro" id="IPR013783">
    <property type="entry name" value="Ig-like_fold"/>
</dbReference>
<dbReference type="InterPro" id="IPR051117">
    <property type="entry name" value="TRG_var/const_region"/>
</dbReference>
<dbReference type="SMART" id="SM00409">
    <property type="entry name" value="IG"/>
    <property type="match status" value="1"/>
</dbReference>
<feature type="signal peptide" evidence="3">
    <location>
        <begin position="1"/>
        <end position="22"/>
    </location>
</feature>
<dbReference type="OMA" id="CARWDTH"/>
<evidence type="ECO:0000259" key="5">
    <source>
        <dbReference type="SMART" id="SM00409"/>
    </source>
</evidence>
<proteinExistence type="predicted"/>
<feature type="domain" description="Immunoglobulin" evidence="5">
    <location>
        <begin position="28"/>
        <end position="124"/>
    </location>
</feature>
<keyword evidence="2" id="KW-0393">Immunoglobulin domain</keyword>
<keyword evidence="3" id="KW-0732">Signal</keyword>
<dbReference type="GeneTree" id="ENSGT00940000153143"/>
<evidence type="ECO:0000259" key="4">
    <source>
        <dbReference type="SMART" id="SM00406"/>
    </source>
</evidence>
<dbReference type="PANTHER" id="PTHR19256">
    <property type="entry name" value="T-CELL RECEPTOR GAMMA CHAIN"/>
    <property type="match status" value="1"/>
</dbReference>
<dbReference type="AlphaFoldDB" id="H3AD37"/>
<feature type="domain" description="Immunoglobulin V-set" evidence="4">
    <location>
        <begin position="38"/>
        <end position="115"/>
    </location>
</feature>
<reference evidence="7" key="1">
    <citation type="submission" date="2011-08" db="EMBL/GenBank/DDBJ databases">
        <title>The draft genome of Latimeria chalumnae.</title>
        <authorList>
            <person name="Di Palma F."/>
            <person name="Alfoldi J."/>
            <person name="Johnson J."/>
            <person name="Berlin A."/>
            <person name="Gnerre S."/>
            <person name="Jaffe D."/>
            <person name="MacCallum I."/>
            <person name="Young S."/>
            <person name="Walker B.J."/>
            <person name="Lander E."/>
            <person name="Lindblad-Toh K."/>
        </authorList>
    </citation>
    <scope>NUCLEOTIDE SEQUENCE [LARGE SCALE GENOMIC DNA]</scope>
    <source>
        <strain evidence="7">Wild caught</strain>
    </source>
</reference>
<dbReference type="Gene3D" id="2.60.40.10">
    <property type="entry name" value="Immunoglobulins"/>
    <property type="match status" value="1"/>
</dbReference>
<evidence type="ECO:0000256" key="2">
    <source>
        <dbReference type="ARBA" id="ARBA00023319"/>
    </source>
</evidence>
<accession>H3AD37</accession>
<dbReference type="Pfam" id="PF07686">
    <property type="entry name" value="V-set"/>
    <property type="match status" value="1"/>
</dbReference>
<feature type="chain" id="PRO_5003580199" description="Ig-like domain-containing protein" evidence="3">
    <location>
        <begin position="23"/>
        <end position="136"/>
    </location>
</feature>
<dbReference type="EMBL" id="AFYH01221033">
    <property type="status" value="NOT_ANNOTATED_CDS"/>
    <property type="molecule type" value="Genomic_DNA"/>
</dbReference>
<dbReference type="Proteomes" id="UP000008672">
    <property type="component" value="Unassembled WGS sequence"/>
</dbReference>
<dbReference type="SMART" id="SM00406">
    <property type="entry name" value="IGv"/>
    <property type="match status" value="1"/>
</dbReference>
<dbReference type="PANTHER" id="PTHR19256:SF63">
    <property type="entry name" value="T CELL RECEPTOR GAMMA VARIABLE 3-RELATED"/>
    <property type="match status" value="1"/>
</dbReference>
<dbReference type="InParanoid" id="H3AD37"/>
<dbReference type="InterPro" id="IPR013106">
    <property type="entry name" value="Ig_V-set"/>
</dbReference>
<keyword evidence="7" id="KW-1185">Reference proteome</keyword>
<organism evidence="6 7">
    <name type="scientific">Latimeria chalumnae</name>
    <name type="common">Coelacanth</name>
    <dbReference type="NCBI Taxonomy" id="7897"/>
    <lineage>
        <taxon>Eukaryota</taxon>
        <taxon>Metazoa</taxon>
        <taxon>Chordata</taxon>
        <taxon>Craniata</taxon>
        <taxon>Vertebrata</taxon>
        <taxon>Euteleostomi</taxon>
        <taxon>Coelacanthiformes</taxon>
        <taxon>Coelacanthidae</taxon>
        <taxon>Latimeria</taxon>
    </lineage>
</organism>
<evidence type="ECO:0000313" key="6">
    <source>
        <dbReference type="Ensembl" id="ENSLACP00000007558.1"/>
    </source>
</evidence>
<dbReference type="eggNOG" id="ENOG502STC0">
    <property type="taxonomic scope" value="Eukaryota"/>
</dbReference>
<protein>
    <recommendedName>
        <fullName evidence="8">Ig-like domain-containing protein</fullName>
    </recommendedName>
</protein>
<evidence type="ECO:0000256" key="3">
    <source>
        <dbReference type="SAM" id="SignalP"/>
    </source>
</evidence>
<evidence type="ECO:0000313" key="7">
    <source>
        <dbReference type="Proteomes" id="UP000008672"/>
    </source>
</evidence>
<dbReference type="Ensembl" id="ENSLACT00000007622.1">
    <property type="protein sequence ID" value="ENSLACP00000007558.1"/>
    <property type="gene ID" value="ENSLACG00000006697.1"/>
</dbReference>
<dbReference type="SUPFAM" id="SSF48726">
    <property type="entry name" value="Immunoglobulin"/>
    <property type="match status" value="1"/>
</dbReference>
<evidence type="ECO:0000256" key="1">
    <source>
        <dbReference type="ARBA" id="ARBA00023170"/>
    </source>
</evidence>
<sequence>SFWLFTFLRHFGHVIVPGGVDAVPFHQPLSVIKPETKTAEISCSEASSSYIHWYRHRDGEAPTRILYLDSSNDNVNRDSGFSAAKYESLKPGNNKYILKIHTAEESDSGMYYCARWDTHSVTVPLGPCTKTPTCCL</sequence>
<reference evidence="6" key="3">
    <citation type="submission" date="2025-09" db="UniProtKB">
        <authorList>
            <consortium name="Ensembl"/>
        </authorList>
    </citation>
    <scope>IDENTIFICATION</scope>
</reference>
<reference evidence="6" key="2">
    <citation type="submission" date="2025-08" db="UniProtKB">
        <authorList>
            <consortium name="Ensembl"/>
        </authorList>
    </citation>
    <scope>IDENTIFICATION</scope>
</reference>
<evidence type="ECO:0008006" key="8">
    <source>
        <dbReference type="Google" id="ProtNLM"/>
    </source>
</evidence>